<dbReference type="AlphaFoldDB" id="A0A0A9SCT8"/>
<sequence>MRMNCSKIKHDLLFYNTLTLSYDVLLFKCPQKTARMFSR</sequence>
<organism evidence="1">
    <name type="scientific">Arundo donax</name>
    <name type="common">Giant reed</name>
    <name type="synonym">Donax arundinaceus</name>
    <dbReference type="NCBI Taxonomy" id="35708"/>
    <lineage>
        <taxon>Eukaryota</taxon>
        <taxon>Viridiplantae</taxon>
        <taxon>Streptophyta</taxon>
        <taxon>Embryophyta</taxon>
        <taxon>Tracheophyta</taxon>
        <taxon>Spermatophyta</taxon>
        <taxon>Magnoliopsida</taxon>
        <taxon>Liliopsida</taxon>
        <taxon>Poales</taxon>
        <taxon>Poaceae</taxon>
        <taxon>PACMAD clade</taxon>
        <taxon>Arundinoideae</taxon>
        <taxon>Arundineae</taxon>
        <taxon>Arundo</taxon>
    </lineage>
</organism>
<dbReference type="EMBL" id="GBRH01281932">
    <property type="protein sequence ID" value="JAD15963.1"/>
    <property type="molecule type" value="Transcribed_RNA"/>
</dbReference>
<name>A0A0A9SCT8_ARUDO</name>
<reference evidence="1" key="1">
    <citation type="submission" date="2014-09" db="EMBL/GenBank/DDBJ databases">
        <authorList>
            <person name="Magalhaes I.L.F."/>
            <person name="Oliveira U."/>
            <person name="Santos F.R."/>
            <person name="Vidigal T.H.D.A."/>
            <person name="Brescovit A.D."/>
            <person name="Santos A.J."/>
        </authorList>
    </citation>
    <scope>NUCLEOTIDE SEQUENCE</scope>
    <source>
        <tissue evidence="1">Shoot tissue taken approximately 20 cm above the soil surface</tissue>
    </source>
</reference>
<accession>A0A0A9SCT8</accession>
<protein>
    <submittedName>
        <fullName evidence="1">Uncharacterized protein</fullName>
    </submittedName>
</protein>
<reference evidence="1" key="2">
    <citation type="journal article" date="2015" name="Data Brief">
        <title>Shoot transcriptome of the giant reed, Arundo donax.</title>
        <authorList>
            <person name="Barrero R.A."/>
            <person name="Guerrero F.D."/>
            <person name="Moolhuijzen P."/>
            <person name="Goolsby J.A."/>
            <person name="Tidwell J."/>
            <person name="Bellgard S.E."/>
            <person name="Bellgard M.I."/>
        </authorList>
    </citation>
    <scope>NUCLEOTIDE SEQUENCE</scope>
    <source>
        <tissue evidence="1">Shoot tissue taken approximately 20 cm above the soil surface</tissue>
    </source>
</reference>
<evidence type="ECO:0000313" key="1">
    <source>
        <dbReference type="EMBL" id="JAD15963.1"/>
    </source>
</evidence>
<proteinExistence type="predicted"/>